<organism evidence="6 7">
    <name type="scientific">Costertonia aggregata</name>
    <dbReference type="NCBI Taxonomy" id="343403"/>
    <lineage>
        <taxon>Bacteria</taxon>
        <taxon>Pseudomonadati</taxon>
        <taxon>Bacteroidota</taxon>
        <taxon>Flavobacteriia</taxon>
        <taxon>Flavobacteriales</taxon>
        <taxon>Flavobacteriaceae</taxon>
        <taxon>Costertonia</taxon>
    </lineage>
</organism>
<keyword evidence="4" id="KW-0472">Membrane</keyword>
<dbReference type="PROSITE" id="PS01124">
    <property type="entry name" value="HTH_ARAC_FAMILY_2"/>
    <property type="match status" value="1"/>
</dbReference>
<keyword evidence="4" id="KW-1133">Transmembrane helix</keyword>
<keyword evidence="1" id="KW-0805">Transcription regulation</keyword>
<dbReference type="GO" id="GO:0003700">
    <property type="term" value="F:DNA-binding transcription factor activity"/>
    <property type="evidence" value="ECO:0007669"/>
    <property type="project" value="InterPro"/>
</dbReference>
<dbReference type="Pfam" id="PF12833">
    <property type="entry name" value="HTH_18"/>
    <property type="match status" value="1"/>
</dbReference>
<evidence type="ECO:0000256" key="1">
    <source>
        <dbReference type="ARBA" id="ARBA00023015"/>
    </source>
</evidence>
<dbReference type="EMBL" id="CP058595">
    <property type="protein sequence ID" value="QLG44207.1"/>
    <property type="molecule type" value="Genomic_DNA"/>
</dbReference>
<gene>
    <name evidence="6" type="ORF">HYG79_02200</name>
</gene>
<evidence type="ECO:0000313" key="7">
    <source>
        <dbReference type="Proteomes" id="UP000509302"/>
    </source>
</evidence>
<accession>A0A7H9ALD1</accession>
<dbReference type="RefSeq" id="WP_179240542.1">
    <property type="nucleotide sequence ID" value="NZ_CP058595.1"/>
</dbReference>
<evidence type="ECO:0000313" key="6">
    <source>
        <dbReference type="EMBL" id="QLG44207.1"/>
    </source>
</evidence>
<dbReference type="PROSITE" id="PS00041">
    <property type="entry name" value="HTH_ARAC_FAMILY_1"/>
    <property type="match status" value="1"/>
</dbReference>
<evidence type="ECO:0000256" key="4">
    <source>
        <dbReference type="SAM" id="Phobius"/>
    </source>
</evidence>
<dbReference type="KEGG" id="cagg:HYG79_02200"/>
<sequence length="396" mass="46353">MNIHLPFWFFKSTLRWKRHTGSSMDLNYNLYAFLDTVGLIQGLTLGILLIIINKKKHKSTFFLGLFLLLYAVERINPILESLDIYKFYPELYRLPFNFFWLLYPLFYVYTQQVCIFADKKIQYWVLYPGILAFFVQVVIFFLPYEEKLIIVDTLWFKAFIICGFIYGIIIGIWNLKLISNHKSEVKNVFSLLESKELQWAKVFLLFAISGSILYIIQYYALPNNVYSNIFFVLFDLIVIYWVSYHGVEQRNVLSLLSKSEMFGNKGDKIPSQPNLPVNSYEGMKELMVEIDDYMKQSESFMQTELTIVDVAKGLNIHPKRISTTINTMCHVNFNTYVNQFRIRKAEKLLDNQEDLNLSIEGIGNEVGFHSKSAFYAAFKKITGTTPTKYKQGRAKL</sequence>
<keyword evidence="3" id="KW-0804">Transcription</keyword>
<feature type="transmembrane region" description="Helical" evidence="4">
    <location>
        <begin position="154"/>
        <end position="178"/>
    </location>
</feature>
<name>A0A7H9ALD1_9FLAO</name>
<feature type="transmembrane region" description="Helical" evidence="4">
    <location>
        <begin position="91"/>
        <end position="109"/>
    </location>
</feature>
<protein>
    <submittedName>
        <fullName evidence="6">AraC family transcriptional regulator</fullName>
    </submittedName>
</protein>
<dbReference type="PANTHER" id="PTHR43280">
    <property type="entry name" value="ARAC-FAMILY TRANSCRIPTIONAL REGULATOR"/>
    <property type="match status" value="1"/>
</dbReference>
<dbReference type="SMART" id="SM00342">
    <property type="entry name" value="HTH_ARAC"/>
    <property type="match status" value="1"/>
</dbReference>
<dbReference type="GO" id="GO:0043565">
    <property type="term" value="F:sequence-specific DNA binding"/>
    <property type="evidence" value="ECO:0007669"/>
    <property type="project" value="InterPro"/>
</dbReference>
<evidence type="ECO:0000256" key="3">
    <source>
        <dbReference type="ARBA" id="ARBA00023163"/>
    </source>
</evidence>
<dbReference type="PANTHER" id="PTHR43280:SF29">
    <property type="entry name" value="ARAC-FAMILY TRANSCRIPTIONAL REGULATOR"/>
    <property type="match status" value="1"/>
</dbReference>
<feature type="transmembrane region" description="Helical" evidence="4">
    <location>
        <begin position="30"/>
        <end position="52"/>
    </location>
</feature>
<reference evidence="6 7" key="1">
    <citation type="journal article" date="2006" name="Int. J. Syst. Evol. Microbiol.">
        <title>Costertonia aggregata gen. nov., sp. nov., a mesophilic marine bacterium of the family Flavobacteriaceae, isolated from a mature biofilm.</title>
        <authorList>
            <person name="Kwon K.K."/>
            <person name="Lee Y.K."/>
            <person name="Lee H.K."/>
        </authorList>
    </citation>
    <scope>NUCLEOTIDE SEQUENCE [LARGE SCALE GENOMIC DNA]</scope>
    <source>
        <strain evidence="6 7">KCCM 42265</strain>
    </source>
</reference>
<dbReference type="InterPro" id="IPR018062">
    <property type="entry name" value="HTH_AraC-typ_CS"/>
</dbReference>
<feature type="transmembrane region" description="Helical" evidence="4">
    <location>
        <begin position="225"/>
        <end position="244"/>
    </location>
</feature>
<dbReference type="InterPro" id="IPR009057">
    <property type="entry name" value="Homeodomain-like_sf"/>
</dbReference>
<dbReference type="Gene3D" id="1.10.10.60">
    <property type="entry name" value="Homeodomain-like"/>
    <property type="match status" value="2"/>
</dbReference>
<keyword evidence="2" id="KW-0238">DNA-binding</keyword>
<feature type="transmembrane region" description="Helical" evidence="4">
    <location>
        <begin position="199"/>
        <end position="219"/>
    </location>
</feature>
<proteinExistence type="predicted"/>
<dbReference type="AlphaFoldDB" id="A0A7H9ALD1"/>
<dbReference type="InterPro" id="IPR018060">
    <property type="entry name" value="HTH_AraC"/>
</dbReference>
<feature type="domain" description="HTH araC/xylS-type" evidence="5">
    <location>
        <begin position="284"/>
        <end position="392"/>
    </location>
</feature>
<evidence type="ECO:0000256" key="2">
    <source>
        <dbReference type="ARBA" id="ARBA00023125"/>
    </source>
</evidence>
<evidence type="ECO:0000259" key="5">
    <source>
        <dbReference type="PROSITE" id="PS01124"/>
    </source>
</evidence>
<dbReference type="Proteomes" id="UP000509302">
    <property type="component" value="Chromosome"/>
</dbReference>
<dbReference type="SUPFAM" id="SSF46689">
    <property type="entry name" value="Homeodomain-like"/>
    <property type="match status" value="1"/>
</dbReference>
<keyword evidence="7" id="KW-1185">Reference proteome</keyword>
<feature type="transmembrane region" description="Helical" evidence="4">
    <location>
        <begin position="59"/>
        <end position="79"/>
    </location>
</feature>
<feature type="transmembrane region" description="Helical" evidence="4">
    <location>
        <begin position="121"/>
        <end position="142"/>
    </location>
</feature>
<keyword evidence="4" id="KW-0812">Transmembrane</keyword>